<gene>
    <name evidence="2" type="ORF">CBF35_04640</name>
</gene>
<name>A0A429ZT77_9ENTE</name>
<evidence type="ECO:0000313" key="2">
    <source>
        <dbReference type="EMBL" id="RST96864.1"/>
    </source>
</evidence>
<dbReference type="InterPro" id="IPR011048">
    <property type="entry name" value="Haem_d1_sf"/>
</dbReference>
<comment type="caution">
    <text evidence="2">The sequence shown here is derived from an EMBL/GenBank/DDBJ whole genome shotgun (WGS) entry which is preliminary data.</text>
</comment>
<dbReference type="PANTHER" id="PTHR30344">
    <property type="entry name" value="6-PHOSPHOGLUCONOLACTONASE-RELATED"/>
    <property type="match status" value="1"/>
</dbReference>
<proteinExistence type="inferred from homology"/>
<evidence type="ECO:0008006" key="4">
    <source>
        <dbReference type="Google" id="ProtNLM"/>
    </source>
</evidence>
<dbReference type="GO" id="GO:0005829">
    <property type="term" value="C:cytosol"/>
    <property type="evidence" value="ECO:0007669"/>
    <property type="project" value="TreeGrafter"/>
</dbReference>
<dbReference type="GO" id="GO:0017057">
    <property type="term" value="F:6-phosphogluconolactonase activity"/>
    <property type="evidence" value="ECO:0007669"/>
    <property type="project" value="TreeGrafter"/>
</dbReference>
<protein>
    <recommendedName>
        <fullName evidence="4">6-phosphogluconolactonase</fullName>
    </recommendedName>
</protein>
<dbReference type="GeneID" id="98567648"/>
<sequence length="343" mass="37335">MLEKILLGTYTKRESKGIYEISLDTEKKALVDFKELIAETNPTYVGVSADKNLYSMTIVDGKGGMAAYAPAENGGYTLLNTVTEEGAPPCYVGIDNQRGLIFGANYHRGQVTSYKIQVDGSIKQVDMIQHLGSGPHANQTSPHAHYADLTPDNRLVVCDLGTDGVYTYDVTAEGALTEVACYQATPGTGPRHLVFHPNNQVAYLFGELANTVVVMSYDATTGTFETLQTLSTLPADFTDFSGGAAIRISQDGKHVYLSNRGHNSIAVFETSHDGQELALIQLIPSEGNFPRDFDLNSTDEFLVVAHQESDNLTLFSRDTKTGLLSLISKDTYAPECVCTYFVK</sequence>
<organism evidence="2 3">
    <name type="scientific">Vagococcus salmoninarum</name>
    <dbReference type="NCBI Taxonomy" id="2739"/>
    <lineage>
        <taxon>Bacteria</taxon>
        <taxon>Bacillati</taxon>
        <taxon>Bacillota</taxon>
        <taxon>Bacilli</taxon>
        <taxon>Lactobacillales</taxon>
        <taxon>Enterococcaceae</taxon>
        <taxon>Vagococcus</taxon>
    </lineage>
</organism>
<evidence type="ECO:0000256" key="1">
    <source>
        <dbReference type="ARBA" id="ARBA00005564"/>
    </source>
</evidence>
<dbReference type="Pfam" id="PF10282">
    <property type="entry name" value="Lactonase"/>
    <property type="match status" value="1"/>
</dbReference>
<reference evidence="2 3" key="1">
    <citation type="submission" date="2017-05" db="EMBL/GenBank/DDBJ databases">
        <title>Vagococcus spp. assemblies.</title>
        <authorList>
            <person name="Gulvik C.A."/>
        </authorList>
    </citation>
    <scope>NUCLEOTIDE SEQUENCE [LARGE SCALE GENOMIC DNA]</scope>
    <source>
        <strain evidence="2 3">NCFB 2777</strain>
    </source>
</reference>
<comment type="similarity">
    <text evidence="1">Belongs to the cycloisomerase 2 family.</text>
</comment>
<evidence type="ECO:0000313" key="3">
    <source>
        <dbReference type="Proteomes" id="UP000287239"/>
    </source>
</evidence>
<dbReference type="AlphaFoldDB" id="A0A429ZT77"/>
<accession>A0A429ZT77</accession>
<dbReference type="RefSeq" id="WP_126778823.1">
    <property type="nucleotide sequence ID" value="NZ_NGJU01000005.1"/>
</dbReference>
<keyword evidence="3" id="KW-1185">Reference proteome</keyword>
<dbReference type="PANTHER" id="PTHR30344:SF1">
    <property type="entry name" value="6-PHOSPHOGLUCONOLACTONASE"/>
    <property type="match status" value="1"/>
</dbReference>
<dbReference type="Proteomes" id="UP000287239">
    <property type="component" value="Unassembled WGS sequence"/>
</dbReference>
<dbReference type="InterPro" id="IPR015943">
    <property type="entry name" value="WD40/YVTN_repeat-like_dom_sf"/>
</dbReference>
<dbReference type="OrthoDB" id="9790815at2"/>
<dbReference type="SUPFAM" id="SSF51004">
    <property type="entry name" value="C-terminal (heme d1) domain of cytochrome cd1-nitrite reductase"/>
    <property type="match status" value="1"/>
</dbReference>
<dbReference type="Gene3D" id="2.130.10.10">
    <property type="entry name" value="YVTN repeat-like/Quinoprotein amine dehydrogenase"/>
    <property type="match status" value="1"/>
</dbReference>
<dbReference type="EMBL" id="NGJU01000005">
    <property type="protein sequence ID" value="RST96864.1"/>
    <property type="molecule type" value="Genomic_DNA"/>
</dbReference>
<dbReference type="InterPro" id="IPR050282">
    <property type="entry name" value="Cycloisomerase_2"/>
</dbReference>
<dbReference type="InterPro" id="IPR019405">
    <property type="entry name" value="Lactonase_7-beta_prop"/>
</dbReference>